<proteinExistence type="predicted"/>
<evidence type="ECO:0000256" key="1">
    <source>
        <dbReference type="SAM" id="MobiDB-lite"/>
    </source>
</evidence>
<name>A0ABR2M436_9ASPA</name>
<evidence type="ECO:0000313" key="2">
    <source>
        <dbReference type="EMBL" id="KAK8958661.1"/>
    </source>
</evidence>
<reference evidence="2 3" key="1">
    <citation type="journal article" date="2022" name="Nat. Plants">
        <title>Genomes of leafy and leafless Platanthera orchids illuminate the evolution of mycoheterotrophy.</title>
        <authorList>
            <person name="Li M.H."/>
            <person name="Liu K.W."/>
            <person name="Li Z."/>
            <person name="Lu H.C."/>
            <person name="Ye Q.L."/>
            <person name="Zhang D."/>
            <person name="Wang J.Y."/>
            <person name="Li Y.F."/>
            <person name="Zhong Z.M."/>
            <person name="Liu X."/>
            <person name="Yu X."/>
            <person name="Liu D.K."/>
            <person name="Tu X.D."/>
            <person name="Liu B."/>
            <person name="Hao Y."/>
            <person name="Liao X.Y."/>
            <person name="Jiang Y.T."/>
            <person name="Sun W.H."/>
            <person name="Chen J."/>
            <person name="Chen Y.Q."/>
            <person name="Ai Y."/>
            <person name="Zhai J.W."/>
            <person name="Wu S.S."/>
            <person name="Zhou Z."/>
            <person name="Hsiao Y.Y."/>
            <person name="Wu W.L."/>
            <person name="Chen Y.Y."/>
            <person name="Lin Y.F."/>
            <person name="Hsu J.L."/>
            <person name="Li C.Y."/>
            <person name="Wang Z.W."/>
            <person name="Zhao X."/>
            <person name="Zhong W.Y."/>
            <person name="Ma X.K."/>
            <person name="Ma L."/>
            <person name="Huang J."/>
            <person name="Chen G.Z."/>
            <person name="Huang M.Z."/>
            <person name="Huang L."/>
            <person name="Peng D.H."/>
            <person name="Luo Y.B."/>
            <person name="Zou S.Q."/>
            <person name="Chen S.P."/>
            <person name="Lan S."/>
            <person name="Tsai W.C."/>
            <person name="Van de Peer Y."/>
            <person name="Liu Z.J."/>
        </authorList>
    </citation>
    <scope>NUCLEOTIDE SEQUENCE [LARGE SCALE GENOMIC DNA]</scope>
    <source>
        <strain evidence="2">Lor288</strain>
    </source>
</reference>
<feature type="region of interest" description="Disordered" evidence="1">
    <location>
        <begin position="47"/>
        <end position="123"/>
    </location>
</feature>
<gene>
    <name evidence="2" type="ORF">KSP40_PGU018942</name>
</gene>
<feature type="region of interest" description="Disordered" evidence="1">
    <location>
        <begin position="1"/>
        <end position="31"/>
    </location>
</feature>
<organism evidence="2 3">
    <name type="scientific">Platanthera guangdongensis</name>
    <dbReference type="NCBI Taxonomy" id="2320717"/>
    <lineage>
        <taxon>Eukaryota</taxon>
        <taxon>Viridiplantae</taxon>
        <taxon>Streptophyta</taxon>
        <taxon>Embryophyta</taxon>
        <taxon>Tracheophyta</taxon>
        <taxon>Spermatophyta</taxon>
        <taxon>Magnoliopsida</taxon>
        <taxon>Liliopsida</taxon>
        <taxon>Asparagales</taxon>
        <taxon>Orchidaceae</taxon>
        <taxon>Orchidoideae</taxon>
        <taxon>Orchideae</taxon>
        <taxon>Orchidinae</taxon>
        <taxon>Platanthera</taxon>
    </lineage>
</organism>
<feature type="compositionally biased region" description="Basic and acidic residues" evidence="1">
    <location>
        <begin position="91"/>
        <end position="116"/>
    </location>
</feature>
<protein>
    <submittedName>
        <fullName evidence="2">Uncharacterized protein</fullName>
    </submittedName>
</protein>
<sequence length="123" mass="13602">MFTKKIGRGSKGIPAEIAEPSERKEHTVGEEAVDSIGKFGVAVTGTLPSEKEAGAAGNLAREGTVRRRRRGGVIGSNRRREMKEAGSSTQPEEKRRSEKEAESTPIGDGRRRDLLCRRRRRRC</sequence>
<dbReference type="EMBL" id="JBBWWR010000012">
    <property type="protein sequence ID" value="KAK8958661.1"/>
    <property type="molecule type" value="Genomic_DNA"/>
</dbReference>
<dbReference type="Proteomes" id="UP001412067">
    <property type="component" value="Unassembled WGS sequence"/>
</dbReference>
<accession>A0ABR2M436</accession>
<evidence type="ECO:0000313" key="3">
    <source>
        <dbReference type="Proteomes" id="UP001412067"/>
    </source>
</evidence>
<keyword evidence="3" id="KW-1185">Reference proteome</keyword>
<feature type="compositionally biased region" description="Basic and acidic residues" evidence="1">
    <location>
        <begin position="20"/>
        <end position="29"/>
    </location>
</feature>
<comment type="caution">
    <text evidence="2">The sequence shown here is derived from an EMBL/GenBank/DDBJ whole genome shotgun (WGS) entry which is preliminary data.</text>
</comment>